<name>A0A4Q9MEK1_9APHY</name>
<dbReference type="AlphaFoldDB" id="A0A4Q9MEK1"/>
<reference evidence="1" key="1">
    <citation type="submission" date="2019-01" db="EMBL/GenBank/DDBJ databases">
        <title>Draft genome sequences of three monokaryotic isolates of the white-rot basidiomycete fungus Dichomitus squalens.</title>
        <authorList>
            <consortium name="DOE Joint Genome Institute"/>
            <person name="Lopez S.C."/>
            <person name="Andreopoulos B."/>
            <person name="Pangilinan J."/>
            <person name="Lipzen A."/>
            <person name="Riley R."/>
            <person name="Ahrendt S."/>
            <person name="Ng V."/>
            <person name="Barry K."/>
            <person name="Daum C."/>
            <person name="Grigoriev I.V."/>
            <person name="Hilden K.S."/>
            <person name="Makela M.R."/>
            <person name="de Vries R.P."/>
        </authorList>
    </citation>
    <scope>NUCLEOTIDE SEQUENCE [LARGE SCALE GENOMIC DNA]</scope>
    <source>
        <strain evidence="1">OM18370.1</strain>
    </source>
</reference>
<sequence>MHYDRSCRHSLVGPCLAFRTNPALHVHPTRCPSQSYTTRTTPYASWCLGGRY</sequence>
<dbReference type="EMBL" id="ML143478">
    <property type="protein sequence ID" value="TBU24492.1"/>
    <property type="molecule type" value="Genomic_DNA"/>
</dbReference>
<protein>
    <submittedName>
        <fullName evidence="1">Uncharacterized protein</fullName>
    </submittedName>
</protein>
<organism evidence="1">
    <name type="scientific">Dichomitus squalens</name>
    <dbReference type="NCBI Taxonomy" id="114155"/>
    <lineage>
        <taxon>Eukaryota</taxon>
        <taxon>Fungi</taxon>
        <taxon>Dikarya</taxon>
        <taxon>Basidiomycota</taxon>
        <taxon>Agaricomycotina</taxon>
        <taxon>Agaricomycetes</taxon>
        <taxon>Polyporales</taxon>
        <taxon>Polyporaceae</taxon>
        <taxon>Dichomitus</taxon>
    </lineage>
</organism>
<proteinExistence type="predicted"/>
<evidence type="ECO:0000313" key="1">
    <source>
        <dbReference type="EMBL" id="TBU24492.1"/>
    </source>
</evidence>
<dbReference type="Proteomes" id="UP000292957">
    <property type="component" value="Unassembled WGS sequence"/>
</dbReference>
<gene>
    <name evidence="1" type="ORF">BD311DRAFT_766378</name>
</gene>
<accession>A0A4Q9MEK1</accession>